<sequence length="675" mass="71362">MADSFQLKAIITAVDQLTGPMKGMQRELKGFQKEMGSLALGAAAAGTAILGALALPINSAIGFESKMADIRKVVDGLDDKKAFAQMSDDILTLSTQLPMAAEGIAEIVAAGGQAGIARSDLMQFANDAVKMGVAFDTTAEESGQMMAQWRTAFKLTQDDVVVLADKINYLGNTGPANAKKISDIVTRIGPMGSVAGVASGEIAAMGATIAGMGVESEIASTGIKNFMLSLTAGNSATKSQKDALAFLKLNPQKLAEDMQKDAPGAMLKVLDSLAKVPKAKQAAVMNALFGKESLSAIAPLLTNLDLLRTNFARVADAQEYGGSMQKEYASRAATTENQLVLLKNSVNAISVTLGDTFLPAINEAAEAVMPYLEQLRTFVRANPELVQSAANFGAALLGVGVSIGVLSRAIKVLNTVINLSPAKVAIAALAAGAMLIIQNWDEVGPVIKEVWHELDRVVQQLGGWETAIKAVAAISAVYIGIKMVTNLQTAIATQKQWTAAAGATGGVLKSLGKISLIGGLIELGLMAQKFEKEHPWLIKNFAADALNSGFGLNDKMDEWGKDLHDFVFEKTGWQMPRGDSYISVDPLKAPVAPRVFRAEQGNPASIQPGGIYPPVLPQPGKYLERASSPVTQRGELKVTFDNAPPGMRVQEIPKSGDPLMNITHDVGYSPFRTPR</sequence>
<reference evidence="5" key="1">
    <citation type="submission" date="2022-11" db="EMBL/GenBank/DDBJ databases">
        <title>blaNDM-1 and qnrB1 co-producing ST413 Enterobacter.</title>
        <authorList>
            <person name="Halder G."/>
            <person name="Chaudhuri B."/>
            <person name="Dutta S."/>
        </authorList>
    </citation>
    <scope>NUCLEOTIDE SEQUENCE</scope>
    <source>
        <strain evidence="5">PEER684</strain>
    </source>
</reference>
<comment type="caution">
    <text evidence="5">The sequence shown here is derived from an EMBL/GenBank/DDBJ whole genome shotgun (WGS) entry which is preliminary data.</text>
</comment>
<organism evidence="5 6">
    <name type="scientific">Enterobacter sichuanensis</name>
    <dbReference type="NCBI Taxonomy" id="2071710"/>
    <lineage>
        <taxon>Bacteria</taxon>
        <taxon>Pseudomonadati</taxon>
        <taxon>Pseudomonadota</taxon>
        <taxon>Gammaproteobacteria</taxon>
        <taxon>Enterobacterales</taxon>
        <taxon>Enterobacteriaceae</taxon>
        <taxon>Enterobacter</taxon>
        <taxon>Enterobacter cloacae complex</taxon>
    </lineage>
</organism>
<accession>A0AAE4DX58</accession>
<evidence type="ECO:0000259" key="4">
    <source>
        <dbReference type="Pfam" id="PF10145"/>
    </source>
</evidence>
<evidence type="ECO:0000256" key="3">
    <source>
        <dbReference type="SAM" id="Phobius"/>
    </source>
</evidence>
<evidence type="ECO:0000313" key="5">
    <source>
        <dbReference type="EMBL" id="MDR9947278.1"/>
    </source>
</evidence>
<feature type="transmembrane region" description="Helical" evidence="3">
    <location>
        <begin position="35"/>
        <end position="57"/>
    </location>
</feature>
<dbReference type="Proteomes" id="UP001185068">
    <property type="component" value="Unassembled WGS sequence"/>
</dbReference>
<evidence type="ECO:0000256" key="2">
    <source>
        <dbReference type="SAM" id="MobiDB-lite"/>
    </source>
</evidence>
<dbReference type="EMBL" id="JALLIR010000001">
    <property type="protein sequence ID" value="MDR9947278.1"/>
    <property type="molecule type" value="Genomic_DNA"/>
</dbReference>
<keyword evidence="3" id="KW-1133">Transmembrane helix</keyword>
<dbReference type="PANTHER" id="PTHR37813:SF1">
    <property type="entry name" value="FELS-2 PROPHAGE PROTEIN"/>
    <property type="match status" value="1"/>
</dbReference>
<name>A0AAE4DX58_9ENTR</name>
<keyword evidence="3" id="KW-0472">Membrane</keyword>
<protein>
    <submittedName>
        <fullName evidence="5">Phage tail tape measure protein</fullName>
    </submittedName>
</protein>
<dbReference type="PANTHER" id="PTHR37813">
    <property type="entry name" value="FELS-2 PROPHAGE PROTEIN"/>
    <property type="match status" value="1"/>
</dbReference>
<evidence type="ECO:0000256" key="1">
    <source>
        <dbReference type="ARBA" id="ARBA00022612"/>
    </source>
</evidence>
<keyword evidence="1" id="KW-1188">Viral release from host cell</keyword>
<feature type="domain" description="Phage tail tape measure protein" evidence="4">
    <location>
        <begin position="88"/>
        <end position="290"/>
    </location>
</feature>
<gene>
    <name evidence="5" type="ORF">MX989_14435</name>
</gene>
<dbReference type="InterPro" id="IPR010090">
    <property type="entry name" value="Phage_tape_meas"/>
</dbReference>
<evidence type="ECO:0000313" key="6">
    <source>
        <dbReference type="Proteomes" id="UP001185068"/>
    </source>
</evidence>
<proteinExistence type="predicted"/>
<keyword evidence="3" id="KW-0812">Transmembrane</keyword>
<dbReference type="AlphaFoldDB" id="A0AAE4DX58"/>
<dbReference type="RefSeq" id="WP_310822239.1">
    <property type="nucleotide sequence ID" value="NZ_JALLIR010000001.1"/>
</dbReference>
<dbReference type="NCBIfam" id="TIGR01760">
    <property type="entry name" value="tape_meas_TP901"/>
    <property type="match status" value="1"/>
</dbReference>
<dbReference type="Pfam" id="PF10145">
    <property type="entry name" value="PhageMin_Tail"/>
    <property type="match status" value="1"/>
</dbReference>
<feature type="region of interest" description="Disordered" evidence="2">
    <location>
        <begin position="652"/>
        <end position="675"/>
    </location>
</feature>